<comment type="caution">
    <text evidence="2">The sequence shown here is derived from an EMBL/GenBank/DDBJ whole genome shotgun (WGS) entry which is preliminary data.</text>
</comment>
<name>A0ABP7W0F4_9ACTN</name>
<gene>
    <name evidence="2" type="ORF">GCM10022214_38950</name>
</gene>
<dbReference type="InterPro" id="IPR029057">
    <property type="entry name" value="PRTase-like"/>
</dbReference>
<dbReference type="Proteomes" id="UP001500683">
    <property type="component" value="Unassembled WGS sequence"/>
</dbReference>
<evidence type="ECO:0000256" key="1">
    <source>
        <dbReference type="SAM" id="MobiDB-lite"/>
    </source>
</evidence>
<feature type="region of interest" description="Disordered" evidence="1">
    <location>
        <begin position="55"/>
        <end position="91"/>
    </location>
</feature>
<dbReference type="SUPFAM" id="SSF53271">
    <property type="entry name" value="PRTase-like"/>
    <property type="match status" value="1"/>
</dbReference>
<accession>A0ABP7W0F4</accession>
<reference evidence="3" key="1">
    <citation type="journal article" date="2019" name="Int. J. Syst. Evol. Microbiol.">
        <title>The Global Catalogue of Microorganisms (GCM) 10K type strain sequencing project: providing services to taxonomists for standard genome sequencing and annotation.</title>
        <authorList>
            <consortium name="The Broad Institute Genomics Platform"/>
            <consortium name="The Broad Institute Genome Sequencing Center for Infectious Disease"/>
            <person name="Wu L."/>
            <person name="Ma J."/>
        </authorList>
    </citation>
    <scope>NUCLEOTIDE SEQUENCE [LARGE SCALE GENOMIC DNA]</scope>
    <source>
        <strain evidence="3">JCM 16702</strain>
    </source>
</reference>
<organism evidence="2 3">
    <name type="scientific">Actinomadura miaoliensis</name>
    <dbReference type="NCBI Taxonomy" id="430685"/>
    <lineage>
        <taxon>Bacteria</taxon>
        <taxon>Bacillati</taxon>
        <taxon>Actinomycetota</taxon>
        <taxon>Actinomycetes</taxon>
        <taxon>Streptosporangiales</taxon>
        <taxon>Thermomonosporaceae</taxon>
        <taxon>Actinomadura</taxon>
    </lineage>
</organism>
<keyword evidence="3" id="KW-1185">Reference proteome</keyword>
<evidence type="ECO:0008006" key="4">
    <source>
        <dbReference type="Google" id="ProtNLM"/>
    </source>
</evidence>
<evidence type="ECO:0000313" key="3">
    <source>
        <dbReference type="Proteomes" id="UP001500683"/>
    </source>
</evidence>
<sequence length="145" mass="15368">MAGRRAARFRKLERLACRPRAVLPREALEGRATVVVDDGITTRAAVRVARSVARTEGADPVRGRARTPASGGHDAWALDETASSPGEGVWPDIPRAVSLRSVLVGVIGAMARRGHQRGDGRRDGGAYSSDGSDLWCVCEGAQGPR</sequence>
<protein>
    <recommendedName>
        <fullName evidence="4">Phosphoribosyltransferase domain-containing protein</fullName>
    </recommendedName>
</protein>
<dbReference type="Gene3D" id="3.40.50.2020">
    <property type="match status" value="1"/>
</dbReference>
<evidence type="ECO:0000313" key="2">
    <source>
        <dbReference type="EMBL" id="GAA4077399.1"/>
    </source>
</evidence>
<proteinExistence type="predicted"/>
<dbReference type="EMBL" id="BAAAZG010000024">
    <property type="protein sequence ID" value="GAA4077399.1"/>
    <property type="molecule type" value="Genomic_DNA"/>
</dbReference>